<dbReference type="OMA" id="PLKGAWQ"/>
<dbReference type="eggNOG" id="KOG2231">
    <property type="taxonomic scope" value="Eukaryota"/>
</dbReference>
<evidence type="ECO:0000256" key="2">
    <source>
        <dbReference type="SAM" id="MobiDB-lite"/>
    </source>
</evidence>
<dbReference type="GO" id="GO:0016567">
    <property type="term" value="P:protein ubiquitination"/>
    <property type="evidence" value="ECO:0000318"/>
    <property type="project" value="GO_Central"/>
</dbReference>
<gene>
    <name evidence="4" type="ORF">RCOM_1436360</name>
</gene>
<keyword evidence="1" id="KW-0479">Metal-binding</keyword>
<evidence type="ECO:0000313" key="5">
    <source>
        <dbReference type="Proteomes" id="UP000008311"/>
    </source>
</evidence>
<dbReference type="PANTHER" id="PTHR22938:SF19">
    <property type="entry name" value="RING-TYPE E3 UBIQUITIN TRANSFERASE"/>
    <property type="match status" value="1"/>
</dbReference>
<evidence type="ECO:0000313" key="4">
    <source>
        <dbReference type="EMBL" id="EEF50021.1"/>
    </source>
</evidence>
<dbReference type="Pfam" id="PF23202">
    <property type="entry name" value="PAH_ZNF598"/>
    <property type="match status" value="1"/>
</dbReference>
<dbReference type="FunCoup" id="B9RFQ0">
    <property type="interactions" value="2527"/>
</dbReference>
<dbReference type="GO" id="GO:0061630">
    <property type="term" value="F:ubiquitin protein ligase activity"/>
    <property type="evidence" value="ECO:0000318"/>
    <property type="project" value="GO_Central"/>
</dbReference>
<dbReference type="GO" id="GO:0008270">
    <property type="term" value="F:zinc ion binding"/>
    <property type="evidence" value="ECO:0007669"/>
    <property type="project" value="UniProtKB-KW"/>
</dbReference>
<dbReference type="Pfam" id="PF25447">
    <property type="entry name" value="RING_ZNF598"/>
    <property type="match status" value="1"/>
</dbReference>
<feature type="domain" description="RING-type" evidence="3">
    <location>
        <begin position="5"/>
        <end position="46"/>
    </location>
</feature>
<dbReference type="InterPro" id="IPR044288">
    <property type="entry name" value="ZNF598/HEL2"/>
</dbReference>
<feature type="compositionally biased region" description="Polar residues" evidence="2">
    <location>
        <begin position="738"/>
        <end position="750"/>
    </location>
</feature>
<sequence>MDDSCAVCAEALEWVAYGACGHREVCSNCIIRLRFICNDRCCCICKSESSIIFVTKALGDYTCMINDFSTFPANPIEGQVGQYWFHEDAQAFFDDMDHYKMLKAMCKLSCNICDRKNEQRNGGPKGTGDFNSIEQLKIHLFHQHRLFMCSLCLEGRKIFISEQKLYNRAELNQHVKTGDTVIDGSESERGGFVGHPTCEFCQNPVYGDNELYLHMSTEHFTCHICQRRHPGQYEYYNDYYDLEIHFRQEHFLCEDAACLEKKFIVFATESEMKRHDTMEHRGCMSRSKRNAVLQIPTSFRYQRSVEQDRRGRGHGKRFNSSDIQLSMAIQDSVETFNAVRFYDISSNTQTISSRRETSNMESTDPFELLATTNSSPSSGQGQVLGQKSASTLLEESSFPPLPMAPSSSRRRSRNVFGSNANTMAARLRHRNAVKVLCSSRALPAASNHPNTSASISYQSRPVYDSGPLSSSSSPNVSQNKLLTNDNPPSSHASSIQSRSSKANDLVSSVNLASSSRTSSSTRKVGHSSSVPNLVKRETIDKIISDSQIDKATISKYPPLKVEDVQSASKVLVEKILAALDFDEDKFAAFKVISVEYRQDLIDTAEYLVYVHQFGLAHLVFELAVLCPNAQKQRELIEIHQYNTRRNGSSENGLSMDNGQPKSKKSTKKGKEKWEDSGVCCSENALAGSLSSGIMKLQINHVQEGVLSEDMSHSAKGKSKIAVDEQANLNLSREPRNVNDAQSANGGSIQNVGPEGGGNKPRKKGSKFLKNRLGEASATALPENSSLDMGVDENEGKTYRKKHLPEILPVHGVWRNGGGRRLVVMTQRECKR</sequence>
<organism evidence="4 5">
    <name type="scientific">Ricinus communis</name>
    <name type="common">Castor bean</name>
    <dbReference type="NCBI Taxonomy" id="3988"/>
    <lineage>
        <taxon>Eukaryota</taxon>
        <taxon>Viridiplantae</taxon>
        <taxon>Streptophyta</taxon>
        <taxon>Embryophyta</taxon>
        <taxon>Tracheophyta</taxon>
        <taxon>Spermatophyta</taxon>
        <taxon>Magnoliopsida</taxon>
        <taxon>eudicotyledons</taxon>
        <taxon>Gunneridae</taxon>
        <taxon>Pentapetalae</taxon>
        <taxon>rosids</taxon>
        <taxon>fabids</taxon>
        <taxon>Malpighiales</taxon>
        <taxon>Euphorbiaceae</taxon>
        <taxon>Acalyphoideae</taxon>
        <taxon>Acalypheae</taxon>
        <taxon>Ricinus</taxon>
    </lineage>
</organism>
<feature type="compositionally biased region" description="Polar residues" evidence="2">
    <location>
        <begin position="646"/>
        <end position="660"/>
    </location>
</feature>
<dbReference type="InterPro" id="IPR001841">
    <property type="entry name" value="Znf_RING"/>
</dbReference>
<dbReference type="EMBL" id="EQ973777">
    <property type="protein sequence ID" value="EEF50021.1"/>
    <property type="molecule type" value="Genomic_DNA"/>
</dbReference>
<protein>
    <submittedName>
        <fullName evidence="4">Nucleic acid binding protein, putative</fullName>
    </submittedName>
</protein>
<keyword evidence="1" id="KW-0862">Zinc</keyword>
<feature type="region of interest" description="Disordered" evidence="2">
    <location>
        <begin position="646"/>
        <end position="673"/>
    </location>
</feature>
<keyword evidence="1" id="KW-0863">Zinc-finger</keyword>
<dbReference type="Pfam" id="PF23230">
    <property type="entry name" value="zf-C2H2_13"/>
    <property type="match status" value="1"/>
</dbReference>
<feature type="compositionally biased region" description="Polar residues" evidence="2">
    <location>
        <begin position="474"/>
        <end position="488"/>
    </location>
</feature>
<dbReference type="KEGG" id="rcu:8274951"/>
<feature type="compositionally biased region" description="Low complexity" evidence="2">
    <location>
        <begin position="489"/>
        <end position="522"/>
    </location>
</feature>
<name>B9RFQ0_RICCO</name>
<feature type="region of interest" description="Disordered" evidence="2">
    <location>
        <begin position="727"/>
        <end position="765"/>
    </location>
</feature>
<feature type="compositionally biased region" description="Basic residues" evidence="2">
    <location>
        <begin position="661"/>
        <end position="670"/>
    </location>
</feature>
<feature type="compositionally biased region" description="Polar residues" evidence="2">
    <location>
        <begin position="447"/>
        <end position="459"/>
    </location>
</feature>
<accession>B9RFQ0</accession>
<dbReference type="SMART" id="SM00355">
    <property type="entry name" value="ZnF_C2H2"/>
    <property type="match status" value="4"/>
</dbReference>
<dbReference type="InParanoid" id="B9RFQ0"/>
<dbReference type="PANTHER" id="PTHR22938">
    <property type="entry name" value="ZINC FINGER PROTEIN 598"/>
    <property type="match status" value="1"/>
</dbReference>
<feature type="region of interest" description="Disordered" evidence="2">
    <location>
        <begin position="443"/>
        <end position="529"/>
    </location>
</feature>
<dbReference type="AlphaFoldDB" id="B9RFQ0"/>
<feature type="compositionally biased region" description="Polar residues" evidence="2">
    <location>
        <begin position="370"/>
        <end position="394"/>
    </location>
</feature>
<dbReference type="PROSITE" id="PS50089">
    <property type="entry name" value="ZF_RING_2"/>
    <property type="match status" value="1"/>
</dbReference>
<evidence type="ECO:0000256" key="1">
    <source>
        <dbReference type="PROSITE-ProRule" id="PRU00175"/>
    </source>
</evidence>
<proteinExistence type="predicted"/>
<dbReference type="InterPro" id="IPR056437">
    <property type="entry name" value="Znf-C2H2_ZNF598/HEL2"/>
</dbReference>
<dbReference type="OrthoDB" id="3838338at2759"/>
<dbReference type="InterPro" id="IPR057634">
    <property type="entry name" value="PAH_ZNF598/HEL2"/>
</dbReference>
<feature type="region of interest" description="Disordered" evidence="2">
    <location>
        <begin position="368"/>
        <end position="415"/>
    </location>
</feature>
<dbReference type="Proteomes" id="UP000008311">
    <property type="component" value="Unassembled WGS sequence"/>
</dbReference>
<dbReference type="InterPro" id="IPR013087">
    <property type="entry name" value="Znf_C2H2_type"/>
</dbReference>
<evidence type="ECO:0000259" key="3">
    <source>
        <dbReference type="PROSITE" id="PS50089"/>
    </source>
</evidence>
<keyword evidence="5" id="KW-1185">Reference proteome</keyword>
<dbReference type="GO" id="GO:0043022">
    <property type="term" value="F:ribosome binding"/>
    <property type="evidence" value="ECO:0000318"/>
    <property type="project" value="GO_Central"/>
</dbReference>
<dbReference type="STRING" id="3988.B9RFQ0"/>
<reference evidence="5" key="1">
    <citation type="journal article" date="2010" name="Nat. Biotechnol.">
        <title>Draft genome sequence of the oilseed species Ricinus communis.</title>
        <authorList>
            <person name="Chan A.P."/>
            <person name="Crabtree J."/>
            <person name="Zhao Q."/>
            <person name="Lorenzi H."/>
            <person name="Orvis J."/>
            <person name="Puiu D."/>
            <person name="Melake-Berhan A."/>
            <person name="Jones K.M."/>
            <person name="Redman J."/>
            <person name="Chen G."/>
            <person name="Cahoon E.B."/>
            <person name="Gedil M."/>
            <person name="Stanke M."/>
            <person name="Haas B.J."/>
            <person name="Wortman J.R."/>
            <person name="Fraser-Liggett C.M."/>
            <person name="Ravel J."/>
            <person name="Rabinowicz P.D."/>
        </authorList>
    </citation>
    <scope>NUCLEOTIDE SEQUENCE [LARGE SCALE GENOMIC DNA]</scope>
    <source>
        <strain evidence="5">cv. Hale</strain>
    </source>
</reference>
<dbReference type="GO" id="GO:0072344">
    <property type="term" value="P:rescue of stalled ribosome"/>
    <property type="evidence" value="ECO:0000318"/>
    <property type="project" value="GO_Central"/>
</dbReference>